<dbReference type="Gene3D" id="3.30.70.20">
    <property type="match status" value="2"/>
</dbReference>
<feature type="domain" description="4Fe-4S ferredoxin-type" evidence="4">
    <location>
        <begin position="116"/>
        <end position="146"/>
    </location>
</feature>
<organism evidence="5 6">
    <name type="scientific">Ilyobacter polytropus (strain ATCC 51220 / DSM 2926 / LMG 16218 / CuHBu1)</name>
    <dbReference type="NCBI Taxonomy" id="572544"/>
    <lineage>
        <taxon>Bacteria</taxon>
        <taxon>Fusobacteriati</taxon>
        <taxon>Fusobacteriota</taxon>
        <taxon>Fusobacteriia</taxon>
        <taxon>Fusobacteriales</taxon>
        <taxon>Fusobacteriaceae</taxon>
        <taxon>Ilyobacter</taxon>
    </lineage>
</organism>
<evidence type="ECO:0000256" key="3">
    <source>
        <dbReference type="ARBA" id="ARBA00023014"/>
    </source>
</evidence>
<dbReference type="Pfam" id="PF02906">
    <property type="entry name" value="Fe_hyd_lg_C"/>
    <property type="match status" value="1"/>
</dbReference>
<dbReference type="Gene3D" id="3.40.50.1780">
    <property type="match status" value="1"/>
</dbReference>
<dbReference type="PANTHER" id="PTHR11615">
    <property type="entry name" value="NITRATE, FORMATE, IRON DEHYDROGENASE"/>
    <property type="match status" value="1"/>
</dbReference>
<feature type="domain" description="4Fe-4S ferredoxin-type" evidence="4">
    <location>
        <begin position="193"/>
        <end position="222"/>
    </location>
</feature>
<evidence type="ECO:0000256" key="1">
    <source>
        <dbReference type="ARBA" id="ARBA00022723"/>
    </source>
</evidence>
<dbReference type="InterPro" id="IPR017900">
    <property type="entry name" value="4Fe4S_Fe_S_CS"/>
</dbReference>
<accession>E3HAL4</accession>
<evidence type="ECO:0000259" key="4">
    <source>
        <dbReference type="PROSITE" id="PS51379"/>
    </source>
</evidence>
<sequence length="480" mass="53881">MRNFVFNKAMELRRDTLKTIVSLYEKDQLREKFPKIVREILPGDNPVYRNNIYREREILKQRIKIYLDFDYEKTRDLELFELVNHLDSKFFYKKDELRGKHKYVRVIKEACDVCPSGKYYATDLCRNCIAHNCTNVCPRDAIVFDDGRAKIIPEKCIGCGLCAKSCDYYAIVKLERPCERACTLNAITKDENGAADINKDKCVACGACHVACPFGAIESPTQILDVVHTIKNQDEVIAIYAPAIVSQFGHTVSPGKIKSLFKKLGFSDAMEVAVGADMVAEEEVEILRENPGKMTTSCCPSFYSYIKKHQPEMEKYISHAPSPMAKLAEHLKEKYPNKKIAFIGPCIAKKMEADKYNVLKEKKVVDYVLTFTDVAAWIEARELDVATLPEDDILGTSFGWGFAHTGGVANAVAEKLDQDVKVIHMNGLAEGKESFVAFEKSGDYTLLEGMGCRGGCIAGPSILQNPKVARVMLMKVGSKK</sequence>
<dbReference type="Gene3D" id="3.40.950.10">
    <property type="entry name" value="Fe-only Hydrogenase (Larger Subunit), Chain L, domain 3"/>
    <property type="match status" value="1"/>
</dbReference>
<dbReference type="PROSITE" id="PS51379">
    <property type="entry name" value="4FE4S_FER_2"/>
    <property type="match status" value="3"/>
</dbReference>
<feature type="domain" description="4Fe-4S ferredoxin-type" evidence="4">
    <location>
        <begin position="147"/>
        <end position="177"/>
    </location>
</feature>
<evidence type="ECO:0000313" key="5">
    <source>
        <dbReference type="EMBL" id="ADO83201.1"/>
    </source>
</evidence>
<dbReference type="SUPFAM" id="SSF53920">
    <property type="entry name" value="Fe-only hydrogenase"/>
    <property type="match status" value="1"/>
</dbReference>
<dbReference type="Proteomes" id="UP000006875">
    <property type="component" value="Chromosome"/>
</dbReference>
<evidence type="ECO:0000256" key="2">
    <source>
        <dbReference type="ARBA" id="ARBA00023004"/>
    </source>
</evidence>
<keyword evidence="3" id="KW-0411">Iron-sulfur</keyword>
<dbReference type="Pfam" id="PF00037">
    <property type="entry name" value="Fer4"/>
    <property type="match status" value="2"/>
</dbReference>
<dbReference type="NCBIfam" id="TIGR04105">
    <property type="entry name" value="FeFe_hydrog_B1"/>
    <property type="match status" value="1"/>
</dbReference>
<dbReference type="InterPro" id="IPR004108">
    <property type="entry name" value="Fe_hydrogenase_lsu_C"/>
</dbReference>
<dbReference type="STRING" id="572544.Ilyop_1421"/>
<dbReference type="eggNOG" id="COG4624">
    <property type="taxonomic scope" value="Bacteria"/>
</dbReference>
<evidence type="ECO:0000313" key="6">
    <source>
        <dbReference type="Proteomes" id="UP000006875"/>
    </source>
</evidence>
<dbReference type="InterPro" id="IPR017896">
    <property type="entry name" value="4Fe4S_Fe-S-bd"/>
</dbReference>
<dbReference type="RefSeq" id="WP_013387868.1">
    <property type="nucleotide sequence ID" value="NC_014632.1"/>
</dbReference>
<gene>
    <name evidence="5" type="ordered locus">Ilyop_1421</name>
</gene>
<reference evidence="5 6" key="1">
    <citation type="journal article" date="2010" name="Stand. Genomic Sci.">
        <title>Complete genome sequence of Ilyobacter polytropus type strain (CuHbu1).</title>
        <authorList>
            <person name="Sikorski J."/>
            <person name="Chertkov O."/>
            <person name="Lapidus A."/>
            <person name="Nolan M."/>
            <person name="Lucas S."/>
            <person name="Del Rio T.G."/>
            <person name="Tice H."/>
            <person name="Cheng J.F."/>
            <person name="Tapia R."/>
            <person name="Han C."/>
            <person name="Goodwin L."/>
            <person name="Pitluck S."/>
            <person name="Liolios K."/>
            <person name="Ivanova N."/>
            <person name="Mavromatis K."/>
            <person name="Mikhailova N."/>
            <person name="Pati A."/>
            <person name="Chen A."/>
            <person name="Palaniappan K."/>
            <person name="Land M."/>
            <person name="Hauser L."/>
            <person name="Chang Y.J."/>
            <person name="Jeffries C.D."/>
            <person name="Brambilla E."/>
            <person name="Yasawong M."/>
            <person name="Rohde M."/>
            <person name="Pukall R."/>
            <person name="Spring S."/>
            <person name="Goker M."/>
            <person name="Woyke T."/>
            <person name="Bristow J."/>
            <person name="Eisen J.A."/>
            <person name="Markowitz V."/>
            <person name="Hugenholtz P."/>
            <person name="Kyrpides N.C."/>
            <person name="Klenk H.P."/>
        </authorList>
    </citation>
    <scope>NUCLEOTIDE SEQUENCE [LARGE SCALE GENOMIC DNA]</scope>
    <source>
        <strain evidence="6">ATCC 51220 / DSM 2926 / LMG 16218 / CuHBu1</strain>
    </source>
</reference>
<dbReference type="InterPro" id="IPR050340">
    <property type="entry name" value="Cytosolic_Fe-S_CAF"/>
</dbReference>
<dbReference type="PROSITE" id="PS00198">
    <property type="entry name" value="4FE4S_FER_1"/>
    <property type="match status" value="1"/>
</dbReference>
<dbReference type="eggNOG" id="COG1146">
    <property type="taxonomic scope" value="Bacteria"/>
</dbReference>
<dbReference type="AlphaFoldDB" id="E3HAL4"/>
<dbReference type="HOGENOM" id="CLU_039046_0_1_0"/>
<dbReference type="SUPFAM" id="SSF54862">
    <property type="entry name" value="4Fe-4S ferredoxins"/>
    <property type="match status" value="2"/>
</dbReference>
<dbReference type="EMBL" id="CP002281">
    <property type="protein sequence ID" value="ADO83201.1"/>
    <property type="molecule type" value="Genomic_DNA"/>
</dbReference>
<dbReference type="InterPro" id="IPR027631">
    <property type="entry name" value="Mono_FeFe_hydrog"/>
</dbReference>
<name>E3HAL4_ILYPC</name>
<keyword evidence="6" id="KW-1185">Reference proteome</keyword>
<dbReference type="GO" id="GO:0051536">
    <property type="term" value="F:iron-sulfur cluster binding"/>
    <property type="evidence" value="ECO:0007669"/>
    <property type="project" value="UniProtKB-KW"/>
</dbReference>
<keyword evidence="2" id="KW-0408">Iron</keyword>
<keyword evidence="1" id="KW-0479">Metal-binding</keyword>
<dbReference type="GO" id="GO:0046872">
    <property type="term" value="F:metal ion binding"/>
    <property type="evidence" value="ECO:0007669"/>
    <property type="project" value="UniProtKB-KW"/>
</dbReference>
<dbReference type="InterPro" id="IPR009016">
    <property type="entry name" value="Fe_hydrogenase"/>
</dbReference>
<dbReference type="eggNOG" id="COG1142">
    <property type="taxonomic scope" value="Bacteria"/>
</dbReference>
<dbReference type="KEGG" id="ipo:Ilyop_1421"/>
<proteinExistence type="predicted"/>
<protein>
    <submittedName>
        <fullName evidence="5">Hydrogenase large subunit domain protein</fullName>
    </submittedName>
</protein>
<dbReference type="OrthoDB" id="9798098at2"/>